<accession>A0AAW2QIW5</accession>
<gene>
    <name evidence="2" type="ORF">Sradi_3665400</name>
</gene>
<evidence type="ECO:0000256" key="1">
    <source>
        <dbReference type="SAM" id="MobiDB-lite"/>
    </source>
</evidence>
<organism evidence="2">
    <name type="scientific">Sesamum radiatum</name>
    <name type="common">Black benniseed</name>
    <dbReference type="NCBI Taxonomy" id="300843"/>
    <lineage>
        <taxon>Eukaryota</taxon>
        <taxon>Viridiplantae</taxon>
        <taxon>Streptophyta</taxon>
        <taxon>Embryophyta</taxon>
        <taxon>Tracheophyta</taxon>
        <taxon>Spermatophyta</taxon>
        <taxon>Magnoliopsida</taxon>
        <taxon>eudicotyledons</taxon>
        <taxon>Gunneridae</taxon>
        <taxon>Pentapetalae</taxon>
        <taxon>asterids</taxon>
        <taxon>lamiids</taxon>
        <taxon>Lamiales</taxon>
        <taxon>Pedaliaceae</taxon>
        <taxon>Sesamum</taxon>
    </lineage>
</organism>
<name>A0AAW2QIW5_SESRA</name>
<dbReference type="AlphaFoldDB" id="A0AAW2QIW5"/>
<evidence type="ECO:0000313" key="2">
    <source>
        <dbReference type="EMBL" id="KAL0367753.1"/>
    </source>
</evidence>
<protein>
    <submittedName>
        <fullName evidence="2">Uncharacterized protein</fullName>
    </submittedName>
</protein>
<dbReference type="EMBL" id="JACGWJ010000015">
    <property type="protein sequence ID" value="KAL0367753.1"/>
    <property type="molecule type" value="Genomic_DNA"/>
</dbReference>
<reference evidence="2" key="2">
    <citation type="journal article" date="2024" name="Plant">
        <title>Genomic evolution and insights into agronomic trait innovations of Sesamum species.</title>
        <authorList>
            <person name="Miao H."/>
            <person name="Wang L."/>
            <person name="Qu L."/>
            <person name="Liu H."/>
            <person name="Sun Y."/>
            <person name="Le M."/>
            <person name="Wang Q."/>
            <person name="Wei S."/>
            <person name="Zheng Y."/>
            <person name="Lin W."/>
            <person name="Duan Y."/>
            <person name="Cao H."/>
            <person name="Xiong S."/>
            <person name="Wang X."/>
            <person name="Wei L."/>
            <person name="Li C."/>
            <person name="Ma Q."/>
            <person name="Ju M."/>
            <person name="Zhao R."/>
            <person name="Li G."/>
            <person name="Mu C."/>
            <person name="Tian Q."/>
            <person name="Mei H."/>
            <person name="Zhang T."/>
            <person name="Gao T."/>
            <person name="Zhang H."/>
        </authorList>
    </citation>
    <scope>NUCLEOTIDE SEQUENCE</scope>
    <source>
        <strain evidence="2">G02</strain>
    </source>
</reference>
<sequence>MSTRSPRTSRRRWLKWPSPLLSTGSMLARSNSWPIGPLLPVRTSPFWMCKLPTLMLQTPLPNLLPPRRKILLKTLVGGGRSETAPPATAIDSLEGGASGEGKTEDKKEDAPAGPSEGPSNDPPTPVAMSESALPPPAFSGPQDPEDPACGEKI</sequence>
<comment type="caution">
    <text evidence="2">The sequence shown here is derived from an EMBL/GenBank/DDBJ whole genome shotgun (WGS) entry which is preliminary data.</text>
</comment>
<feature type="region of interest" description="Disordered" evidence="1">
    <location>
        <begin position="77"/>
        <end position="153"/>
    </location>
</feature>
<proteinExistence type="predicted"/>
<feature type="compositionally biased region" description="Basic and acidic residues" evidence="1">
    <location>
        <begin position="101"/>
        <end position="110"/>
    </location>
</feature>
<feature type="compositionally biased region" description="Acidic residues" evidence="1">
    <location>
        <begin position="143"/>
        <end position="153"/>
    </location>
</feature>
<reference evidence="2" key="1">
    <citation type="submission" date="2020-06" db="EMBL/GenBank/DDBJ databases">
        <authorList>
            <person name="Li T."/>
            <person name="Hu X."/>
            <person name="Zhang T."/>
            <person name="Song X."/>
            <person name="Zhang H."/>
            <person name="Dai N."/>
            <person name="Sheng W."/>
            <person name="Hou X."/>
            <person name="Wei L."/>
        </authorList>
    </citation>
    <scope>NUCLEOTIDE SEQUENCE</scope>
    <source>
        <strain evidence="2">G02</strain>
        <tissue evidence="2">Leaf</tissue>
    </source>
</reference>